<proteinExistence type="predicted"/>
<name>A0A0C9T7C7_PAXIN</name>
<dbReference type="EMBL" id="KN819376">
    <property type="protein sequence ID" value="KIJ11590.1"/>
    <property type="molecule type" value="Genomic_DNA"/>
</dbReference>
<dbReference type="Proteomes" id="UP000053647">
    <property type="component" value="Unassembled WGS sequence"/>
</dbReference>
<accession>A0A0C9T7C7</accession>
<keyword evidence="2" id="KW-1185">Reference proteome</keyword>
<dbReference type="OrthoDB" id="10359474at2759"/>
<sequence>MGKMPDNLWNILHLIGLRKGLTKVGEKIDLHDHDTTIYTAGSLHPEIDTGALDGILKKAFGILRDRMVVAVDAVIEDEHRGGDINGDDEVVDGHSQRLRDALAWSPPSEPLLWLVLSKVIGVGVWKTTFKRYRKYHKELLERRPADNGPPPAKKLRRS</sequence>
<evidence type="ECO:0000313" key="2">
    <source>
        <dbReference type="Proteomes" id="UP000053647"/>
    </source>
</evidence>
<protein>
    <submittedName>
        <fullName evidence="1">Unplaced genomic scaffold PAXINscaffold_54, whole genome shotgun sequence</fullName>
    </submittedName>
</protein>
<organism evidence="1 2">
    <name type="scientific">Paxillus involutus ATCC 200175</name>
    <dbReference type="NCBI Taxonomy" id="664439"/>
    <lineage>
        <taxon>Eukaryota</taxon>
        <taxon>Fungi</taxon>
        <taxon>Dikarya</taxon>
        <taxon>Basidiomycota</taxon>
        <taxon>Agaricomycotina</taxon>
        <taxon>Agaricomycetes</taxon>
        <taxon>Agaricomycetidae</taxon>
        <taxon>Boletales</taxon>
        <taxon>Paxilineae</taxon>
        <taxon>Paxillaceae</taxon>
        <taxon>Paxillus</taxon>
    </lineage>
</organism>
<dbReference type="AlphaFoldDB" id="A0A0C9T7C7"/>
<evidence type="ECO:0000313" key="1">
    <source>
        <dbReference type="EMBL" id="KIJ11590.1"/>
    </source>
</evidence>
<reference evidence="1 2" key="1">
    <citation type="submission" date="2014-06" db="EMBL/GenBank/DDBJ databases">
        <authorList>
            <consortium name="DOE Joint Genome Institute"/>
            <person name="Kuo A."/>
            <person name="Kohler A."/>
            <person name="Nagy L.G."/>
            <person name="Floudas D."/>
            <person name="Copeland A."/>
            <person name="Barry K.W."/>
            <person name="Cichocki N."/>
            <person name="Veneault-Fourrey C."/>
            <person name="LaButti K."/>
            <person name="Lindquist E.A."/>
            <person name="Lipzen A."/>
            <person name="Lundell T."/>
            <person name="Morin E."/>
            <person name="Murat C."/>
            <person name="Sun H."/>
            <person name="Tunlid A."/>
            <person name="Henrissat B."/>
            <person name="Grigoriev I.V."/>
            <person name="Hibbett D.S."/>
            <person name="Martin F."/>
            <person name="Nordberg H.P."/>
            <person name="Cantor M.N."/>
            <person name="Hua S.X."/>
        </authorList>
    </citation>
    <scope>NUCLEOTIDE SEQUENCE [LARGE SCALE GENOMIC DNA]</scope>
    <source>
        <strain evidence="1 2">ATCC 200175</strain>
    </source>
</reference>
<dbReference type="HOGENOM" id="CLU_1669949_0_0_1"/>
<reference evidence="2" key="2">
    <citation type="submission" date="2015-01" db="EMBL/GenBank/DDBJ databases">
        <title>Evolutionary Origins and Diversification of the Mycorrhizal Mutualists.</title>
        <authorList>
            <consortium name="DOE Joint Genome Institute"/>
            <consortium name="Mycorrhizal Genomics Consortium"/>
            <person name="Kohler A."/>
            <person name="Kuo A."/>
            <person name="Nagy L.G."/>
            <person name="Floudas D."/>
            <person name="Copeland A."/>
            <person name="Barry K.W."/>
            <person name="Cichocki N."/>
            <person name="Veneault-Fourrey C."/>
            <person name="LaButti K."/>
            <person name="Lindquist E.A."/>
            <person name="Lipzen A."/>
            <person name="Lundell T."/>
            <person name="Morin E."/>
            <person name="Murat C."/>
            <person name="Riley R."/>
            <person name="Ohm R."/>
            <person name="Sun H."/>
            <person name="Tunlid A."/>
            <person name="Henrissat B."/>
            <person name="Grigoriev I.V."/>
            <person name="Hibbett D.S."/>
            <person name="Martin F."/>
        </authorList>
    </citation>
    <scope>NUCLEOTIDE SEQUENCE [LARGE SCALE GENOMIC DNA]</scope>
    <source>
        <strain evidence="2">ATCC 200175</strain>
    </source>
</reference>
<gene>
    <name evidence="1" type="ORF">PAXINDRAFT_15505</name>
</gene>